<dbReference type="InterPro" id="IPR012677">
    <property type="entry name" value="Nucleotide-bd_a/b_plait_sf"/>
</dbReference>
<evidence type="ECO:0000259" key="4">
    <source>
        <dbReference type="PROSITE" id="PS50102"/>
    </source>
</evidence>
<accession>T2M729</accession>
<sequence length="156" mass="17952">MGTSRKLWIGNIDKDVSQYQLLQLVKTCGVVKLFDFVYHTSGPLKGEPRGFCFIQFEKDAEANRALVKLNGLQLQKSCLKVDWARDNEQLEQSEQCVSSTVVLTAVERETQIKALERKLNSLAKSNDENVKRHPVLNRKVVLHPQDKRIKKKPYDR</sequence>
<dbReference type="GO" id="GO:0003723">
    <property type="term" value="F:RNA binding"/>
    <property type="evidence" value="ECO:0007669"/>
    <property type="project" value="UniProtKB-UniRule"/>
</dbReference>
<evidence type="ECO:0000256" key="1">
    <source>
        <dbReference type="ARBA" id="ARBA00022884"/>
    </source>
</evidence>
<dbReference type="PANTHER" id="PTHR21245">
    <property type="entry name" value="HETEROGENEOUS NUCLEAR RIBONUCLEOPROTEIN"/>
    <property type="match status" value="1"/>
</dbReference>
<keyword evidence="3" id="KW-0175">Coiled coil</keyword>
<proteinExistence type="evidence at transcript level"/>
<dbReference type="InterPro" id="IPR035979">
    <property type="entry name" value="RBD_domain_sf"/>
</dbReference>
<reference evidence="5" key="1">
    <citation type="journal article" date="2013" name="Genome Biol. Evol.">
        <title>Punctuated emergences of genetic and phenotypic innovations in eumetazoan, bilaterian, euteleostome, and hominidae ancestors.</title>
        <authorList>
            <person name="Wenger Y."/>
            <person name="Galliot B."/>
        </authorList>
    </citation>
    <scope>NUCLEOTIDE SEQUENCE</scope>
    <source>
        <tissue evidence="5">Whole animals</tissue>
    </source>
</reference>
<keyword evidence="1 2" id="KW-0694">RNA-binding</keyword>
<dbReference type="PROSITE" id="PS50102">
    <property type="entry name" value="RRM"/>
    <property type="match status" value="1"/>
</dbReference>
<dbReference type="SMART" id="SM00360">
    <property type="entry name" value="RRM"/>
    <property type="match status" value="1"/>
</dbReference>
<dbReference type="AlphaFoldDB" id="T2M729"/>
<gene>
    <name evidence="5" type="primary">RBM18</name>
</gene>
<organism evidence="5">
    <name type="scientific">Hydra vulgaris</name>
    <name type="common">Hydra</name>
    <name type="synonym">Hydra attenuata</name>
    <dbReference type="NCBI Taxonomy" id="6087"/>
    <lineage>
        <taxon>Eukaryota</taxon>
        <taxon>Metazoa</taxon>
        <taxon>Cnidaria</taxon>
        <taxon>Hydrozoa</taxon>
        <taxon>Hydroidolina</taxon>
        <taxon>Anthoathecata</taxon>
        <taxon>Aplanulata</taxon>
        <taxon>Hydridae</taxon>
        <taxon>Hydra</taxon>
    </lineage>
</organism>
<dbReference type="OrthoDB" id="6730379at2759"/>
<feature type="coiled-coil region" evidence="3">
    <location>
        <begin position="105"/>
        <end position="132"/>
    </location>
</feature>
<evidence type="ECO:0000313" key="5">
    <source>
        <dbReference type="EMBL" id="CDG68063.1"/>
    </source>
</evidence>
<name>T2M729_HYDVU</name>
<dbReference type="Gene3D" id="3.30.70.330">
    <property type="match status" value="1"/>
</dbReference>
<evidence type="ECO:0000256" key="3">
    <source>
        <dbReference type="SAM" id="Coils"/>
    </source>
</evidence>
<feature type="domain" description="RRM" evidence="4">
    <location>
        <begin position="5"/>
        <end position="86"/>
    </location>
</feature>
<dbReference type="SUPFAM" id="SSF54928">
    <property type="entry name" value="RNA-binding domain, RBD"/>
    <property type="match status" value="1"/>
</dbReference>
<dbReference type="InterPro" id="IPR000504">
    <property type="entry name" value="RRM_dom"/>
</dbReference>
<dbReference type="EMBL" id="HAAD01001831">
    <property type="protein sequence ID" value="CDG68063.1"/>
    <property type="molecule type" value="mRNA"/>
</dbReference>
<dbReference type="Pfam" id="PF00076">
    <property type="entry name" value="RRM_1"/>
    <property type="match status" value="1"/>
</dbReference>
<protein>
    <submittedName>
        <fullName evidence="5">Probable RNA-binding protein 18</fullName>
    </submittedName>
</protein>
<evidence type="ECO:0000256" key="2">
    <source>
        <dbReference type="PROSITE-ProRule" id="PRU00176"/>
    </source>
</evidence>